<sequence length="68" mass="7059">MAHLELRDLADGWHLCVALGLTTPAAARLTDAFAALLVVAAWHAGHYRSAVTLAATTVSTAAVSAYLL</sequence>
<accession>A0ABQ3QXA7</accession>
<evidence type="ECO:0000313" key="2">
    <source>
        <dbReference type="Proteomes" id="UP001050808"/>
    </source>
</evidence>
<dbReference type="RefSeq" id="WP_189963398.1">
    <property type="nucleotide sequence ID" value="NZ_BMUA01000008.1"/>
</dbReference>
<gene>
    <name evidence="1" type="ORF">Sviol_63060</name>
</gene>
<name>A0ABQ3QXA7_9ACTN</name>
<evidence type="ECO:0000313" key="1">
    <source>
        <dbReference type="EMBL" id="GHI41898.1"/>
    </source>
</evidence>
<proteinExistence type="predicted"/>
<comment type="caution">
    <text evidence="1">The sequence shown here is derived from an EMBL/GenBank/DDBJ whole genome shotgun (WGS) entry which is preliminary data.</text>
</comment>
<dbReference type="EMBL" id="BNDY01000017">
    <property type="protein sequence ID" value="GHI41898.1"/>
    <property type="molecule type" value="Genomic_DNA"/>
</dbReference>
<protein>
    <submittedName>
        <fullName evidence="1">Uncharacterized protein</fullName>
    </submittedName>
</protein>
<organism evidence="1 2">
    <name type="scientific">Streptomyces violascens</name>
    <dbReference type="NCBI Taxonomy" id="67381"/>
    <lineage>
        <taxon>Bacteria</taxon>
        <taxon>Bacillati</taxon>
        <taxon>Actinomycetota</taxon>
        <taxon>Actinomycetes</taxon>
        <taxon>Kitasatosporales</taxon>
        <taxon>Streptomycetaceae</taxon>
        <taxon>Streptomyces</taxon>
    </lineage>
</organism>
<dbReference type="Proteomes" id="UP001050808">
    <property type="component" value="Unassembled WGS sequence"/>
</dbReference>
<keyword evidence="2" id="KW-1185">Reference proteome</keyword>
<reference evidence="1" key="1">
    <citation type="submission" date="2024-05" db="EMBL/GenBank/DDBJ databases">
        <title>Whole genome shotgun sequence of Streptomyces violascens NBRC 12920.</title>
        <authorList>
            <person name="Komaki H."/>
            <person name="Tamura T."/>
        </authorList>
    </citation>
    <scope>NUCLEOTIDE SEQUENCE</scope>
    <source>
        <strain evidence="1">NBRC 12920</strain>
    </source>
</reference>